<evidence type="ECO:0000313" key="3">
    <source>
        <dbReference type="Proteomes" id="UP001238179"/>
    </source>
</evidence>
<dbReference type="EMBL" id="AP027080">
    <property type="protein sequence ID" value="BDU73340.1"/>
    <property type="molecule type" value="Genomic_DNA"/>
</dbReference>
<gene>
    <name evidence="2" type="ORF">METEAL_25140</name>
</gene>
<reference evidence="3" key="1">
    <citation type="journal article" date="2023" name="Int. J. Syst. Evol. Microbiol.">
        <title>Mesoterricola silvestris gen. nov., sp. nov., Mesoterricola sediminis sp. nov., Geothrix oryzae sp. nov., Geothrix edaphica sp. nov., Geothrix rubra sp. nov., and Geothrix limicola sp. nov., six novel members of Acidobacteriota isolated from soils.</title>
        <authorList>
            <person name="Itoh H."/>
            <person name="Sugisawa Y."/>
            <person name="Mise K."/>
            <person name="Xu Z."/>
            <person name="Kuniyasu M."/>
            <person name="Ushijima N."/>
            <person name="Kawano K."/>
            <person name="Kobayashi E."/>
            <person name="Shiratori Y."/>
            <person name="Masuda Y."/>
            <person name="Senoo K."/>
        </authorList>
    </citation>
    <scope>NUCLEOTIDE SEQUENCE [LARGE SCALE GENOMIC DNA]</scope>
    <source>
        <strain evidence="3">W79</strain>
    </source>
</reference>
<dbReference type="InterPro" id="IPR013216">
    <property type="entry name" value="Methyltransf_11"/>
</dbReference>
<sequence>MHWFERDFDHPHYFEIYEDKAREAAQEGPGLARLLGLAPGSLVLDLPCGWGRLRPALEELGYRVAGGDLSPMNLRRHAREFPGDLVRLDFRALPFRDGCADGVFCAYTSWGYFGSDEENQRQLDEFARVLRPGGTLLLDLAGRDFFLRALAVVNQEWYEVEGLYLERVRLSSDGRRFLTDRILRGTRFQHDIWIPTDAEARAGLEAAGLEVDQVFGSVQGAPWHPYAERWIYRATKR</sequence>
<dbReference type="Pfam" id="PF08241">
    <property type="entry name" value="Methyltransf_11"/>
    <property type="match status" value="1"/>
</dbReference>
<name>A0AA48K9R1_9BACT</name>
<organism evidence="2 3">
    <name type="scientific">Mesoterricola silvestris</name>
    <dbReference type="NCBI Taxonomy" id="2927979"/>
    <lineage>
        <taxon>Bacteria</taxon>
        <taxon>Pseudomonadati</taxon>
        <taxon>Acidobacteriota</taxon>
        <taxon>Holophagae</taxon>
        <taxon>Holophagales</taxon>
        <taxon>Holophagaceae</taxon>
        <taxon>Mesoterricola</taxon>
    </lineage>
</organism>
<dbReference type="AlphaFoldDB" id="A0AA48K9R1"/>
<proteinExistence type="predicted"/>
<keyword evidence="2" id="KW-0489">Methyltransferase</keyword>
<keyword evidence="2" id="KW-0808">Transferase</keyword>
<dbReference type="GO" id="GO:0008757">
    <property type="term" value="F:S-adenosylmethionine-dependent methyltransferase activity"/>
    <property type="evidence" value="ECO:0007669"/>
    <property type="project" value="InterPro"/>
</dbReference>
<dbReference type="InterPro" id="IPR029063">
    <property type="entry name" value="SAM-dependent_MTases_sf"/>
</dbReference>
<dbReference type="GO" id="GO:0032259">
    <property type="term" value="P:methylation"/>
    <property type="evidence" value="ECO:0007669"/>
    <property type="project" value="UniProtKB-KW"/>
</dbReference>
<dbReference type="Gene3D" id="3.40.50.150">
    <property type="entry name" value="Vaccinia Virus protein VP39"/>
    <property type="match status" value="1"/>
</dbReference>
<evidence type="ECO:0000259" key="1">
    <source>
        <dbReference type="Pfam" id="PF08241"/>
    </source>
</evidence>
<dbReference type="SUPFAM" id="SSF53335">
    <property type="entry name" value="S-adenosyl-L-methionine-dependent methyltransferases"/>
    <property type="match status" value="1"/>
</dbReference>
<feature type="domain" description="Methyltransferase type 11" evidence="1">
    <location>
        <begin position="44"/>
        <end position="137"/>
    </location>
</feature>
<evidence type="ECO:0000313" key="2">
    <source>
        <dbReference type="EMBL" id="BDU73340.1"/>
    </source>
</evidence>
<dbReference type="KEGG" id="msil:METEAL_25140"/>
<accession>A0AA48K9R1</accession>
<dbReference type="CDD" id="cd02440">
    <property type="entry name" value="AdoMet_MTases"/>
    <property type="match status" value="1"/>
</dbReference>
<dbReference type="Gene3D" id="2.20.25.110">
    <property type="entry name" value="S-adenosyl-L-methionine-dependent methyltransferases"/>
    <property type="match status" value="1"/>
</dbReference>
<dbReference type="RefSeq" id="WP_316411992.1">
    <property type="nucleotide sequence ID" value="NZ_AP027080.1"/>
</dbReference>
<dbReference type="Proteomes" id="UP001238179">
    <property type="component" value="Chromosome"/>
</dbReference>
<protein>
    <submittedName>
        <fullName evidence="2">Methyltransferase</fullName>
    </submittedName>
</protein>
<keyword evidence="3" id="KW-1185">Reference proteome</keyword>